<dbReference type="AlphaFoldDB" id="A0AAV5L5Y5"/>
<feature type="compositionally biased region" description="Polar residues" evidence="1">
    <location>
        <begin position="11"/>
        <end position="24"/>
    </location>
</feature>
<name>A0AAV5L5Y5_9ROSI</name>
<dbReference type="EMBL" id="BPVZ01000096">
    <property type="protein sequence ID" value="GKV32616.1"/>
    <property type="molecule type" value="Genomic_DNA"/>
</dbReference>
<gene>
    <name evidence="2" type="ORF">SLEP1_g41210</name>
</gene>
<dbReference type="Proteomes" id="UP001054252">
    <property type="component" value="Unassembled WGS sequence"/>
</dbReference>
<proteinExistence type="predicted"/>
<organism evidence="2 3">
    <name type="scientific">Rubroshorea leprosula</name>
    <dbReference type="NCBI Taxonomy" id="152421"/>
    <lineage>
        <taxon>Eukaryota</taxon>
        <taxon>Viridiplantae</taxon>
        <taxon>Streptophyta</taxon>
        <taxon>Embryophyta</taxon>
        <taxon>Tracheophyta</taxon>
        <taxon>Spermatophyta</taxon>
        <taxon>Magnoliopsida</taxon>
        <taxon>eudicotyledons</taxon>
        <taxon>Gunneridae</taxon>
        <taxon>Pentapetalae</taxon>
        <taxon>rosids</taxon>
        <taxon>malvids</taxon>
        <taxon>Malvales</taxon>
        <taxon>Dipterocarpaceae</taxon>
        <taxon>Rubroshorea</taxon>
    </lineage>
</organism>
<evidence type="ECO:0000313" key="3">
    <source>
        <dbReference type="Proteomes" id="UP001054252"/>
    </source>
</evidence>
<keyword evidence="3" id="KW-1185">Reference proteome</keyword>
<accession>A0AAV5L5Y5</accession>
<protein>
    <submittedName>
        <fullName evidence="2">Uncharacterized protein</fullName>
    </submittedName>
</protein>
<comment type="caution">
    <text evidence="2">The sequence shown here is derived from an EMBL/GenBank/DDBJ whole genome shotgun (WGS) entry which is preliminary data.</text>
</comment>
<feature type="region of interest" description="Disordered" evidence="1">
    <location>
        <begin position="1"/>
        <end position="24"/>
    </location>
</feature>
<evidence type="ECO:0000313" key="2">
    <source>
        <dbReference type="EMBL" id="GKV32616.1"/>
    </source>
</evidence>
<evidence type="ECO:0000256" key="1">
    <source>
        <dbReference type="SAM" id="MobiDB-lite"/>
    </source>
</evidence>
<reference evidence="2 3" key="1">
    <citation type="journal article" date="2021" name="Commun. Biol.">
        <title>The genome of Shorea leprosula (Dipterocarpaceae) highlights the ecological relevance of drought in aseasonal tropical rainforests.</title>
        <authorList>
            <person name="Ng K.K.S."/>
            <person name="Kobayashi M.J."/>
            <person name="Fawcett J.A."/>
            <person name="Hatakeyama M."/>
            <person name="Paape T."/>
            <person name="Ng C.H."/>
            <person name="Ang C.C."/>
            <person name="Tnah L.H."/>
            <person name="Lee C.T."/>
            <person name="Nishiyama T."/>
            <person name="Sese J."/>
            <person name="O'Brien M.J."/>
            <person name="Copetti D."/>
            <person name="Mohd Noor M.I."/>
            <person name="Ong R.C."/>
            <person name="Putra M."/>
            <person name="Sireger I.Z."/>
            <person name="Indrioko S."/>
            <person name="Kosugi Y."/>
            <person name="Izuno A."/>
            <person name="Isagi Y."/>
            <person name="Lee S.L."/>
            <person name="Shimizu K.K."/>
        </authorList>
    </citation>
    <scope>NUCLEOTIDE SEQUENCE [LARGE SCALE GENOMIC DNA]</scope>
    <source>
        <strain evidence="2">214</strain>
    </source>
</reference>
<sequence length="81" mass="8314">MPSSIIEPAILSQNNPKTKSPNATTKPALKLVAELVGAMAGASNSTGEGAGEMAVYLCLGVKTTTINFCPCSQCPFAPLMK</sequence>